<organism evidence="2 3">
    <name type="scientific">Roseomonas alba</name>
    <dbReference type="NCBI Taxonomy" id="2846776"/>
    <lineage>
        <taxon>Bacteria</taxon>
        <taxon>Pseudomonadati</taxon>
        <taxon>Pseudomonadota</taxon>
        <taxon>Alphaproteobacteria</taxon>
        <taxon>Acetobacterales</taxon>
        <taxon>Roseomonadaceae</taxon>
        <taxon>Roseomonas</taxon>
    </lineage>
</organism>
<reference evidence="2 3" key="1">
    <citation type="submission" date="2021-07" db="EMBL/GenBank/DDBJ databases">
        <authorList>
            <person name="So Y."/>
        </authorList>
    </citation>
    <scope>NUCLEOTIDE SEQUENCE [LARGE SCALE GENOMIC DNA]</scope>
    <source>
        <strain evidence="2 3">HJA6</strain>
    </source>
</reference>
<gene>
    <name evidence="2" type="ORF">KPL78_26700</name>
</gene>
<evidence type="ECO:0000313" key="2">
    <source>
        <dbReference type="EMBL" id="MBW6401469.1"/>
    </source>
</evidence>
<evidence type="ECO:0000313" key="3">
    <source>
        <dbReference type="Proteomes" id="UP001196565"/>
    </source>
</evidence>
<accession>A0ABS7AGP8</accession>
<proteinExistence type="predicted"/>
<dbReference type="PANTHER" id="PTHR12110:SF53">
    <property type="entry name" value="BLR5974 PROTEIN"/>
    <property type="match status" value="1"/>
</dbReference>
<keyword evidence="2" id="KW-0413">Isomerase</keyword>
<dbReference type="InterPro" id="IPR013022">
    <property type="entry name" value="Xyl_isomerase-like_TIM-brl"/>
</dbReference>
<dbReference type="RefSeq" id="WP_219766161.1">
    <property type="nucleotide sequence ID" value="NZ_JAHYBZ010000012.1"/>
</dbReference>
<protein>
    <submittedName>
        <fullName evidence="2">Sugar phosphate isomerase/epimerase</fullName>
    </submittedName>
</protein>
<dbReference type="EMBL" id="JAHYBZ010000012">
    <property type="protein sequence ID" value="MBW6401469.1"/>
    <property type="molecule type" value="Genomic_DNA"/>
</dbReference>
<dbReference type="Pfam" id="PF01261">
    <property type="entry name" value="AP_endonuc_2"/>
    <property type="match status" value="1"/>
</dbReference>
<dbReference type="GO" id="GO:0016853">
    <property type="term" value="F:isomerase activity"/>
    <property type="evidence" value="ECO:0007669"/>
    <property type="project" value="UniProtKB-KW"/>
</dbReference>
<dbReference type="InterPro" id="IPR036237">
    <property type="entry name" value="Xyl_isomerase-like_sf"/>
</dbReference>
<dbReference type="SUPFAM" id="SSF51658">
    <property type="entry name" value="Xylose isomerase-like"/>
    <property type="match status" value="1"/>
</dbReference>
<name>A0ABS7AGP8_9PROT</name>
<dbReference type="Proteomes" id="UP001196565">
    <property type="component" value="Unassembled WGS sequence"/>
</dbReference>
<keyword evidence="3" id="KW-1185">Reference proteome</keyword>
<dbReference type="Gene3D" id="3.20.20.150">
    <property type="entry name" value="Divalent-metal-dependent TIM barrel enzymes"/>
    <property type="match status" value="1"/>
</dbReference>
<sequence>MPADPRPVLGACLPIASLPAYREWILADQRDVELQDFCFAEVLDAPDWKDRAARAREMLAGHTGRLGLHGPFWGFSIASPDPEIRAVVRRRLDQGLDACAETGATQMVVHSPYTTWMHNNLDMDHKARAEVTAHAHDTLLPAARRAEALGVTLVIENIEDKDPRDRAHLALSIGLPSVKLSVDTGHANYAHGSTGAPPPDYFITAAGDLLDHVHLQDTDGYADRHWPPGEGNIRWTAVFAALATLETMPRLMIELRDKGRIRQAAEYLAGLGLAR</sequence>
<feature type="domain" description="Xylose isomerase-like TIM barrel" evidence="1">
    <location>
        <begin position="44"/>
        <end position="268"/>
    </location>
</feature>
<dbReference type="PANTHER" id="PTHR12110">
    <property type="entry name" value="HYDROXYPYRUVATE ISOMERASE"/>
    <property type="match status" value="1"/>
</dbReference>
<dbReference type="InterPro" id="IPR050312">
    <property type="entry name" value="IolE/XylAMocC-like"/>
</dbReference>
<evidence type="ECO:0000259" key="1">
    <source>
        <dbReference type="Pfam" id="PF01261"/>
    </source>
</evidence>
<comment type="caution">
    <text evidence="2">The sequence shown here is derived from an EMBL/GenBank/DDBJ whole genome shotgun (WGS) entry which is preliminary data.</text>
</comment>